<feature type="transmembrane region" description="Helical" evidence="6">
    <location>
        <begin position="91"/>
        <end position="119"/>
    </location>
</feature>
<evidence type="ECO:0000256" key="6">
    <source>
        <dbReference type="SAM" id="Phobius"/>
    </source>
</evidence>
<evidence type="ECO:0000313" key="8">
    <source>
        <dbReference type="Proteomes" id="UP000624325"/>
    </source>
</evidence>
<feature type="compositionally biased region" description="Gly residues" evidence="5">
    <location>
        <begin position="62"/>
        <end position="80"/>
    </location>
</feature>
<evidence type="ECO:0000256" key="3">
    <source>
        <dbReference type="ARBA" id="ARBA00022989"/>
    </source>
</evidence>
<gene>
    <name evidence="7" type="ORF">Air01nite_20870</name>
</gene>
<feature type="transmembrane region" description="Helical" evidence="6">
    <location>
        <begin position="131"/>
        <end position="151"/>
    </location>
</feature>
<protein>
    <recommendedName>
        <fullName evidence="9">DUF4870 domain-containing protein</fullName>
    </recommendedName>
</protein>
<organism evidence="7 8">
    <name type="scientific">Asanoa iriomotensis</name>
    <dbReference type="NCBI Taxonomy" id="234613"/>
    <lineage>
        <taxon>Bacteria</taxon>
        <taxon>Bacillati</taxon>
        <taxon>Actinomycetota</taxon>
        <taxon>Actinomycetes</taxon>
        <taxon>Micromonosporales</taxon>
        <taxon>Micromonosporaceae</taxon>
        <taxon>Asanoa</taxon>
    </lineage>
</organism>
<feature type="compositionally biased region" description="Pro residues" evidence="5">
    <location>
        <begin position="1"/>
        <end position="46"/>
    </location>
</feature>
<feature type="region of interest" description="Disordered" evidence="5">
    <location>
        <begin position="1"/>
        <end position="80"/>
    </location>
</feature>
<evidence type="ECO:0000313" key="7">
    <source>
        <dbReference type="EMBL" id="GIF55992.1"/>
    </source>
</evidence>
<name>A0ABQ4BZQ8_9ACTN</name>
<dbReference type="InterPro" id="IPR019109">
    <property type="entry name" value="MamF_MmsF"/>
</dbReference>
<evidence type="ECO:0000256" key="5">
    <source>
        <dbReference type="SAM" id="MobiDB-lite"/>
    </source>
</evidence>
<comment type="caution">
    <text evidence="7">The sequence shown here is derived from an EMBL/GenBank/DDBJ whole genome shotgun (WGS) entry which is preliminary data.</text>
</comment>
<accession>A0ABQ4BZQ8</accession>
<keyword evidence="8" id="KW-1185">Reference proteome</keyword>
<feature type="transmembrane region" description="Helical" evidence="6">
    <location>
        <begin position="157"/>
        <end position="176"/>
    </location>
</feature>
<evidence type="ECO:0000256" key="1">
    <source>
        <dbReference type="ARBA" id="ARBA00004141"/>
    </source>
</evidence>
<dbReference type="EMBL" id="BONC01000011">
    <property type="protein sequence ID" value="GIF55992.1"/>
    <property type="molecule type" value="Genomic_DNA"/>
</dbReference>
<sequence length="194" mass="19935">MAMTEPPRPPGEGNPDPNYAPPPTSGGGAYPPPTSGGGAYPPPAGGYPPQGGGYPPQQGGYPPQGGGYPPQQGGYYGGGAPATSEDKTWTLVAHLGGALGALISLGVLGFVGPLVAYLVRGQQSPAVRAQAVAALNFQVLWSIIAFVLTFISWCLLFVPSIIVVAIQVIFGIIATVRANEGQLYRYPMSPTMIK</sequence>
<keyword evidence="3 6" id="KW-1133">Transmembrane helix</keyword>
<evidence type="ECO:0000256" key="4">
    <source>
        <dbReference type="ARBA" id="ARBA00023136"/>
    </source>
</evidence>
<proteinExistence type="predicted"/>
<comment type="subcellular location">
    <subcellularLocation>
        <location evidence="1">Membrane</location>
        <topology evidence="1">Multi-pass membrane protein</topology>
    </subcellularLocation>
</comment>
<dbReference type="Proteomes" id="UP000624325">
    <property type="component" value="Unassembled WGS sequence"/>
</dbReference>
<evidence type="ECO:0000256" key="2">
    <source>
        <dbReference type="ARBA" id="ARBA00022692"/>
    </source>
</evidence>
<evidence type="ECO:0008006" key="9">
    <source>
        <dbReference type="Google" id="ProtNLM"/>
    </source>
</evidence>
<dbReference type="Pfam" id="PF09685">
    <property type="entry name" value="MamF_MmsF"/>
    <property type="match status" value="1"/>
</dbReference>
<reference evidence="7 8" key="1">
    <citation type="submission" date="2021-01" db="EMBL/GenBank/DDBJ databases">
        <title>Whole genome shotgun sequence of Asanoa iriomotensis NBRC 100142.</title>
        <authorList>
            <person name="Komaki H."/>
            <person name="Tamura T."/>
        </authorList>
    </citation>
    <scope>NUCLEOTIDE SEQUENCE [LARGE SCALE GENOMIC DNA]</scope>
    <source>
        <strain evidence="7 8">NBRC 100142</strain>
    </source>
</reference>
<keyword evidence="4 6" id="KW-0472">Membrane</keyword>
<keyword evidence="2 6" id="KW-0812">Transmembrane</keyword>